<comment type="caution">
    <text evidence="8">The sequence shown here is derived from an EMBL/GenBank/DDBJ whole genome shotgun (WGS) entry which is preliminary data.</text>
</comment>
<reference evidence="8 9" key="1">
    <citation type="journal article" date="2024" name="Commun. Biol.">
        <title>Comparative genomic analysis of thermophilic fungi reveals convergent evolutionary adaptations and gene losses.</title>
        <authorList>
            <person name="Steindorff A.S."/>
            <person name="Aguilar-Pontes M.V."/>
            <person name="Robinson A.J."/>
            <person name="Andreopoulos B."/>
            <person name="LaButti K."/>
            <person name="Kuo A."/>
            <person name="Mondo S."/>
            <person name="Riley R."/>
            <person name="Otillar R."/>
            <person name="Haridas S."/>
            <person name="Lipzen A."/>
            <person name="Grimwood J."/>
            <person name="Schmutz J."/>
            <person name="Clum A."/>
            <person name="Reid I.D."/>
            <person name="Moisan M.C."/>
            <person name="Butler G."/>
            <person name="Nguyen T.T.M."/>
            <person name="Dewar K."/>
            <person name="Conant G."/>
            <person name="Drula E."/>
            <person name="Henrissat B."/>
            <person name="Hansel C."/>
            <person name="Singer S."/>
            <person name="Hutchinson M.I."/>
            <person name="de Vries R.P."/>
            <person name="Natvig D.O."/>
            <person name="Powell A.J."/>
            <person name="Tsang A."/>
            <person name="Grigoriev I.V."/>
        </authorList>
    </citation>
    <scope>NUCLEOTIDE SEQUENCE [LARGE SCALE GENOMIC DNA]</scope>
    <source>
        <strain evidence="8 9">CBS 494.80</strain>
    </source>
</reference>
<dbReference type="SUPFAM" id="SSF50978">
    <property type="entry name" value="WD40 repeat-like"/>
    <property type="match status" value="1"/>
</dbReference>
<evidence type="ECO:0000256" key="3">
    <source>
        <dbReference type="ARBA" id="ARBA00022776"/>
    </source>
</evidence>
<dbReference type="InterPro" id="IPR024790">
    <property type="entry name" value="APC4_long_dom"/>
</dbReference>
<dbReference type="InterPro" id="IPR036322">
    <property type="entry name" value="WD40_repeat_dom_sf"/>
</dbReference>
<name>A0ABR4CWK7_9HELO</name>
<dbReference type="InterPro" id="IPR024977">
    <property type="entry name" value="Apc4-like_WD40_dom"/>
</dbReference>
<dbReference type="InterPro" id="IPR015943">
    <property type="entry name" value="WD40/YVTN_repeat-like_dom_sf"/>
</dbReference>
<sequence>MTTQSSFQILSEKTLHHAADPGLITYCPSMDLVALVTTDQQVFIYRLNGQRVYGAIQKADRLGVESIQWKPNGQLLAIAWSDGSVRLVSAESSKIVLQFSAGDNVGGVTCMSWAMNLIHRSSSSSSKKGTESWGSYLALDGDLSDEKAPLDLPQDLSLIDIEISLPKLSVLAAAGNSEDVFSSGSSLDALFRPFDPKDNSSVNVIVVGTKEGNIHLSIYDSFEIGCFESPVVINGSPCHLIRHASHQDFSTHALLMRKPESDESLYFVPMDLRFISASSEYLSLLASRSTALNNLLRYVHQVQVLMLGEWKSTQELPSRFLRNINETLAEEKEKRNIIQALYHSVATGHTFPAVREWLVDELSERGHKRWDKAVTTGLENLRRLVHENMLPALERCSIILSRFLGIVKFQGSNSSMGFTAQQINLIMDTVACLHLVSSKILIQVVDELELFSSFSTWLRHEIDRLASDSSLPNEEGDKESSIDHSKVLLYLQNVMTSSPLATFFGDAPPLGDQDESWNHSKHGLPMFELLDQELQKQEQGLPYLQELPRVDLLCTFLEEQAHTIFGQIAEAEKRNVLFGKPQNIGVAELEGPINMRMSMVDKHVSQTHIAFVPKGSPSVVHVVQAILSIENGISSQRSTRSSAIRLGTGQVRDIMFLDDARLFVLWESEGTANLLDICYTSADAENSLSYTSHNGRADVSKSFSNKEVLQRFSRYKLPGDGSFVPGKMVIRGQIARRSNEDSRRLFLIGKDKVHYKIAKFGAADSPTEEQDQDVSMS</sequence>
<keyword evidence="9" id="KW-1185">Reference proteome</keyword>
<proteinExistence type="predicted"/>
<keyword evidence="2" id="KW-0132">Cell division</keyword>
<dbReference type="EMBL" id="JAZHXI010000002">
    <property type="protein sequence ID" value="KAL2074319.1"/>
    <property type="molecule type" value="Genomic_DNA"/>
</dbReference>
<evidence type="ECO:0000313" key="8">
    <source>
        <dbReference type="EMBL" id="KAL2074319.1"/>
    </source>
</evidence>
<dbReference type="InterPro" id="IPR024789">
    <property type="entry name" value="APC4"/>
</dbReference>
<evidence type="ECO:0000259" key="7">
    <source>
        <dbReference type="Pfam" id="PF12896"/>
    </source>
</evidence>
<dbReference type="PANTHER" id="PTHR13260:SF0">
    <property type="entry name" value="ANAPHASE-PROMOTING COMPLEX SUBUNIT 4"/>
    <property type="match status" value="1"/>
</dbReference>
<evidence type="ECO:0000256" key="1">
    <source>
        <dbReference type="ARBA" id="ARBA00016067"/>
    </source>
</evidence>
<evidence type="ECO:0000256" key="5">
    <source>
        <dbReference type="ARBA" id="ARBA00023306"/>
    </source>
</evidence>
<organism evidence="8 9">
    <name type="scientific">Oculimacula yallundae</name>
    <dbReference type="NCBI Taxonomy" id="86028"/>
    <lineage>
        <taxon>Eukaryota</taxon>
        <taxon>Fungi</taxon>
        <taxon>Dikarya</taxon>
        <taxon>Ascomycota</taxon>
        <taxon>Pezizomycotina</taxon>
        <taxon>Leotiomycetes</taxon>
        <taxon>Helotiales</taxon>
        <taxon>Ploettnerulaceae</taxon>
        <taxon>Oculimacula</taxon>
    </lineage>
</organism>
<dbReference type="Pfam" id="PF12896">
    <property type="entry name" value="ANAPC4"/>
    <property type="match status" value="1"/>
</dbReference>
<gene>
    <name evidence="8" type="ORF">VTL71DRAFT_8097</name>
</gene>
<feature type="domain" description="Anaphase-promoting complex subunit 4 long" evidence="7">
    <location>
        <begin position="267"/>
        <end position="468"/>
    </location>
</feature>
<keyword evidence="4" id="KW-0833">Ubl conjugation pathway</keyword>
<evidence type="ECO:0000259" key="6">
    <source>
        <dbReference type="Pfam" id="PF12894"/>
    </source>
</evidence>
<accession>A0ABR4CWK7</accession>
<feature type="domain" description="Anaphase-promoting complex subunit 4-like WD40" evidence="6">
    <location>
        <begin position="25"/>
        <end position="116"/>
    </location>
</feature>
<dbReference type="Gene3D" id="2.130.10.10">
    <property type="entry name" value="YVTN repeat-like/Quinoprotein amine dehydrogenase"/>
    <property type="match status" value="1"/>
</dbReference>
<protein>
    <recommendedName>
        <fullName evidence="1">Anaphase-promoting complex subunit 4</fullName>
    </recommendedName>
</protein>
<keyword evidence="5" id="KW-0131">Cell cycle</keyword>
<evidence type="ECO:0000256" key="4">
    <source>
        <dbReference type="ARBA" id="ARBA00022786"/>
    </source>
</evidence>
<evidence type="ECO:0000313" key="9">
    <source>
        <dbReference type="Proteomes" id="UP001595075"/>
    </source>
</evidence>
<keyword evidence="3" id="KW-0498">Mitosis</keyword>
<dbReference type="PANTHER" id="PTHR13260">
    <property type="entry name" value="ANAPHASE PROMOTING COMPLEX SUBUNIT 4 APC4"/>
    <property type="match status" value="1"/>
</dbReference>
<dbReference type="Pfam" id="PF12894">
    <property type="entry name" value="ANAPC4_WD40"/>
    <property type="match status" value="1"/>
</dbReference>
<dbReference type="Proteomes" id="UP001595075">
    <property type="component" value="Unassembled WGS sequence"/>
</dbReference>
<evidence type="ECO:0000256" key="2">
    <source>
        <dbReference type="ARBA" id="ARBA00022618"/>
    </source>
</evidence>